<evidence type="ECO:0000259" key="9">
    <source>
        <dbReference type="Pfam" id="PF18383"/>
    </source>
</evidence>
<evidence type="ECO:0000256" key="6">
    <source>
        <dbReference type="ARBA" id="ARBA00043983"/>
    </source>
</evidence>
<accession>A0A4C1U6M5</accession>
<feature type="coiled-coil region" evidence="7">
    <location>
        <begin position="215"/>
        <end position="242"/>
    </location>
</feature>
<evidence type="ECO:0000313" key="10">
    <source>
        <dbReference type="EMBL" id="GBP21971.1"/>
    </source>
</evidence>
<evidence type="ECO:0000256" key="5">
    <source>
        <dbReference type="ARBA" id="ARBA00023273"/>
    </source>
</evidence>
<organism evidence="10 11">
    <name type="scientific">Eumeta variegata</name>
    <name type="common">Bagworm moth</name>
    <name type="synonym">Eumeta japonica</name>
    <dbReference type="NCBI Taxonomy" id="151549"/>
    <lineage>
        <taxon>Eukaryota</taxon>
        <taxon>Metazoa</taxon>
        <taxon>Ecdysozoa</taxon>
        <taxon>Arthropoda</taxon>
        <taxon>Hexapoda</taxon>
        <taxon>Insecta</taxon>
        <taxon>Pterygota</taxon>
        <taxon>Neoptera</taxon>
        <taxon>Endopterygota</taxon>
        <taxon>Lepidoptera</taxon>
        <taxon>Glossata</taxon>
        <taxon>Ditrysia</taxon>
        <taxon>Tineoidea</taxon>
        <taxon>Psychidae</taxon>
        <taxon>Oiketicinae</taxon>
        <taxon>Eumeta</taxon>
    </lineage>
</organism>
<dbReference type="AlphaFoldDB" id="A0A4C1U6M5"/>
<evidence type="ECO:0000256" key="4">
    <source>
        <dbReference type="ARBA" id="ARBA00023069"/>
    </source>
</evidence>
<evidence type="ECO:0000256" key="3">
    <source>
        <dbReference type="ARBA" id="ARBA00023054"/>
    </source>
</evidence>
<dbReference type="InterPro" id="IPR041146">
    <property type="entry name" value="IFT81_CH"/>
</dbReference>
<keyword evidence="4" id="KW-0969">Cilium</keyword>
<protein>
    <submittedName>
        <fullName evidence="10">Intraflagellar transport protein 81 homolog</fullName>
    </submittedName>
</protein>
<dbReference type="PANTHER" id="PTHR15614">
    <property type="entry name" value="INTRAFLAGELLAR TRANSPORT PROTEIN 81 HOMOLOG"/>
    <property type="match status" value="1"/>
</dbReference>
<dbReference type="Gene3D" id="1.10.418.70">
    <property type="entry name" value="Intraflagellar transport protein 81, N-terminal domain"/>
    <property type="match status" value="1"/>
</dbReference>
<keyword evidence="3 7" id="KW-0175">Coiled coil</keyword>
<comment type="similarity">
    <text evidence="6">Belongs to the IFT81 family.</text>
</comment>
<feature type="region of interest" description="Disordered" evidence="8">
    <location>
        <begin position="652"/>
        <end position="673"/>
    </location>
</feature>
<name>A0A4C1U6M5_EUMVA</name>
<evidence type="ECO:0000256" key="2">
    <source>
        <dbReference type="ARBA" id="ARBA00022794"/>
    </source>
</evidence>
<dbReference type="STRING" id="151549.A0A4C1U6M5"/>
<dbReference type="GO" id="GO:0060271">
    <property type="term" value="P:cilium assembly"/>
    <property type="evidence" value="ECO:0007669"/>
    <property type="project" value="InterPro"/>
</dbReference>
<dbReference type="GO" id="GO:0015631">
    <property type="term" value="F:tubulin binding"/>
    <property type="evidence" value="ECO:0007669"/>
    <property type="project" value="InterPro"/>
</dbReference>
<dbReference type="InterPro" id="IPR043016">
    <property type="entry name" value="IFT81_N_sf"/>
</dbReference>
<dbReference type="GO" id="GO:0030992">
    <property type="term" value="C:intraciliary transport particle B"/>
    <property type="evidence" value="ECO:0007669"/>
    <property type="project" value="InterPro"/>
</dbReference>
<dbReference type="EMBL" id="BGZK01000134">
    <property type="protein sequence ID" value="GBP21971.1"/>
    <property type="molecule type" value="Genomic_DNA"/>
</dbReference>
<gene>
    <name evidence="10" type="primary">Ift81</name>
    <name evidence="10" type="ORF">EVAR_7188_1</name>
</gene>
<evidence type="ECO:0000256" key="1">
    <source>
        <dbReference type="ARBA" id="ARBA00004138"/>
    </source>
</evidence>
<dbReference type="PANTHER" id="PTHR15614:SF2">
    <property type="entry name" value="INTRAFLAGELLAR TRANSPORT PROTEIN 81 HOMOLOG"/>
    <property type="match status" value="1"/>
</dbReference>
<proteinExistence type="inferred from homology"/>
<reference evidence="10 11" key="1">
    <citation type="journal article" date="2019" name="Commun. Biol.">
        <title>The bagworm genome reveals a unique fibroin gene that provides high tensile strength.</title>
        <authorList>
            <person name="Kono N."/>
            <person name="Nakamura H."/>
            <person name="Ohtoshi R."/>
            <person name="Tomita M."/>
            <person name="Numata K."/>
            <person name="Arakawa K."/>
        </authorList>
    </citation>
    <scope>NUCLEOTIDE SEQUENCE [LARGE SCALE GENOMIC DNA]</scope>
</reference>
<sequence>MTEQMKFIVKELNETLGRNYDLIKFDALDDKQLLQVLVDLLVSFNAGEKCDVCEDDPETVSYRVLEMLASVKYRPPPGAEAAAFRARLLAGEPRALHHALHSLLKNKEQAKNTAYLAKYLKIPDIPSDVVRNNTVQDLLDTYRNLIEEFKEVHKRTRALQKENATEMINDIKEMALERDIVIKRLENVQVNLIDVNEKDELLSASRALRVQQERAKELAYQYETQQAQLKTATEQLKRYLNVLHGQSAAPKSAADVIRHLQDEIQVVSVIVASLLVPRGLNQYLVKEKLPQEVSGLQRELSIMQTIAAEPHPTRSHLAVVQDKIATAAAEVEQLASRRRAAAGPHEERLAPFRQHAAAIRRARDASAADVRELGNELRDHEATLADLHSQVRQLLGDTILRGEELKKYVNGLRAKSTVYKRQRANLSNLKVEAGILTRTLHVVSNADPTVEVALLNHKKLKINDDEAADAKGDGPDADLAKKSVRDLSQLVAQTAQKLAEVRQDIHPLAGKIKPVKEEFQTVQQQYEQKKRVYASTSLNIMSQREPLKEQLEQLTQQLNNKEEEWKNLRQKITKVEGLQEVVATEMKNAMQSPRKASRMETLQEKLTVLETTVKNLEEEQRSISSRQADVEEQSRMWQNTLTLLQCKLRARTEPAQPQGRVHITQHSQMLTLP</sequence>
<feature type="coiled-coil region" evidence="7">
    <location>
        <begin position="544"/>
        <end position="633"/>
    </location>
</feature>
<evidence type="ECO:0000256" key="7">
    <source>
        <dbReference type="SAM" id="Coils"/>
    </source>
</evidence>
<dbReference type="Pfam" id="PF18383">
    <property type="entry name" value="IFT81_CH"/>
    <property type="match status" value="1"/>
</dbReference>
<evidence type="ECO:0000313" key="11">
    <source>
        <dbReference type="Proteomes" id="UP000299102"/>
    </source>
</evidence>
<keyword evidence="10" id="KW-0282">Flagellum</keyword>
<dbReference type="OrthoDB" id="276029at2759"/>
<keyword evidence="11" id="KW-1185">Reference proteome</keyword>
<dbReference type="InterPro" id="IPR029600">
    <property type="entry name" value="IFT81"/>
</dbReference>
<evidence type="ECO:0000256" key="8">
    <source>
        <dbReference type="SAM" id="MobiDB-lite"/>
    </source>
</evidence>
<keyword evidence="5" id="KW-0966">Cell projection</keyword>
<feature type="compositionally biased region" description="Polar residues" evidence="8">
    <location>
        <begin position="664"/>
        <end position="673"/>
    </location>
</feature>
<keyword evidence="2" id="KW-0970">Cilium biogenesis/degradation</keyword>
<dbReference type="GO" id="GO:0042073">
    <property type="term" value="P:intraciliary transport"/>
    <property type="evidence" value="ECO:0007669"/>
    <property type="project" value="InterPro"/>
</dbReference>
<feature type="domain" description="IFT81 calponin homology" evidence="9">
    <location>
        <begin position="3"/>
        <end position="120"/>
    </location>
</feature>
<dbReference type="Proteomes" id="UP000299102">
    <property type="component" value="Unassembled WGS sequence"/>
</dbReference>
<comment type="subcellular location">
    <subcellularLocation>
        <location evidence="1">Cell projection</location>
        <location evidence="1">Cilium</location>
    </subcellularLocation>
</comment>
<comment type="caution">
    <text evidence="10">The sequence shown here is derived from an EMBL/GenBank/DDBJ whole genome shotgun (WGS) entry which is preliminary data.</text>
</comment>
<dbReference type="GO" id="GO:0036064">
    <property type="term" value="C:ciliary basal body"/>
    <property type="evidence" value="ECO:0007669"/>
    <property type="project" value="TreeGrafter"/>
</dbReference>